<dbReference type="Proteomes" id="UP000247903">
    <property type="component" value="Unassembled WGS sequence"/>
</dbReference>
<organism evidence="2 3">
    <name type="scientific">Flavobacterium cheongpyeongense</name>
    <dbReference type="NCBI Taxonomy" id="2212651"/>
    <lineage>
        <taxon>Bacteria</taxon>
        <taxon>Pseudomonadati</taxon>
        <taxon>Bacteroidota</taxon>
        <taxon>Flavobacteriia</taxon>
        <taxon>Flavobacteriales</taxon>
        <taxon>Flavobacteriaceae</taxon>
        <taxon>Flavobacterium</taxon>
    </lineage>
</organism>
<protein>
    <submittedName>
        <fullName evidence="2">Uncharacterized protein</fullName>
    </submittedName>
</protein>
<comment type="caution">
    <text evidence="2">The sequence shown here is derived from an EMBL/GenBank/DDBJ whole genome shotgun (WGS) entry which is preliminary data.</text>
</comment>
<feature type="chain" id="PRO_5015874234" evidence="1">
    <location>
        <begin position="25"/>
        <end position="118"/>
    </location>
</feature>
<accession>A0A2V4BQG7</accession>
<gene>
    <name evidence="2" type="ORF">DMB65_15330</name>
</gene>
<evidence type="ECO:0000313" key="3">
    <source>
        <dbReference type="Proteomes" id="UP000247903"/>
    </source>
</evidence>
<reference evidence="2 3" key="1">
    <citation type="submission" date="2018-05" db="EMBL/GenBank/DDBJ databases">
        <title>Flavobacterium sp. strain IMCC34759, incomplete genome.</title>
        <authorList>
            <person name="Joung Y."/>
            <person name="Cho J."/>
        </authorList>
    </citation>
    <scope>NUCLEOTIDE SEQUENCE [LARGE SCALE GENOMIC DNA]</scope>
    <source>
        <strain evidence="2 3">IMCC34759</strain>
    </source>
</reference>
<dbReference type="RefSeq" id="WP_110307515.1">
    <property type="nucleotide sequence ID" value="NZ_QJHK01000014.1"/>
</dbReference>
<dbReference type="OrthoDB" id="1256275at2"/>
<evidence type="ECO:0000256" key="1">
    <source>
        <dbReference type="SAM" id="SignalP"/>
    </source>
</evidence>
<keyword evidence="3" id="KW-1185">Reference proteome</keyword>
<sequence length="118" mass="13144">MTKKACIVLILILGFFLIPSVNHACSNSYSKNILSNEKSSCSKKCCVKDSKKGKHNSSGKCCNSGCHNSTLQFSILNSNTFDLKNDAFNFSLKNNVSYYNETNVSDGFAFIWLRPKIK</sequence>
<dbReference type="EMBL" id="QJHK01000014">
    <property type="protein sequence ID" value="PXY39890.1"/>
    <property type="molecule type" value="Genomic_DNA"/>
</dbReference>
<keyword evidence="1" id="KW-0732">Signal</keyword>
<name>A0A2V4BQG7_9FLAO</name>
<evidence type="ECO:0000313" key="2">
    <source>
        <dbReference type="EMBL" id="PXY39890.1"/>
    </source>
</evidence>
<dbReference type="AlphaFoldDB" id="A0A2V4BQG7"/>
<feature type="signal peptide" evidence="1">
    <location>
        <begin position="1"/>
        <end position="24"/>
    </location>
</feature>
<proteinExistence type="predicted"/>